<proteinExistence type="predicted"/>
<accession>A0AAW8HDA8</accession>
<dbReference type="EMBL" id="JAVDKS010000006">
    <property type="protein sequence ID" value="MDQ2257414.1"/>
    <property type="molecule type" value="Genomic_DNA"/>
</dbReference>
<dbReference type="GO" id="GO:0003677">
    <property type="term" value="F:DNA binding"/>
    <property type="evidence" value="ECO:0007669"/>
    <property type="project" value="InterPro"/>
</dbReference>
<evidence type="ECO:0000313" key="1">
    <source>
        <dbReference type="EMBL" id="MDQ2257414.1"/>
    </source>
</evidence>
<protein>
    <submittedName>
        <fullName evidence="1">Uncharacterized protein</fullName>
    </submittedName>
</protein>
<evidence type="ECO:0000313" key="2">
    <source>
        <dbReference type="Proteomes" id="UP001225042"/>
    </source>
</evidence>
<keyword evidence="2" id="KW-1185">Reference proteome</keyword>
<dbReference type="InterPro" id="IPR016032">
    <property type="entry name" value="Sig_transdc_resp-reg_C-effctor"/>
</dbReference>
<gene>
    <name evidence="1" type="ORF">RBJ67_14875</name>
</gene>
<dbReference type="RefSeq" id="WP_306683510.1">
    <property type="nucleotide sequence ID" value="NZ_JAVDKR010000005.1"/>
</dbReference>
<dbReference type="AlphaFoldDB" id="A0AAW8HDA8"/>
<name>A0AAW8HDA8_9ENTR</name>
<comment type="caution">
    <text evidence="1">The sequence shown here is derived from an EMBL/GenBank/DDBJ whole genome shotgun (WGS) entry which is preliminary data.</text>
</comment>
<dbReference type="GO" id="GO:0006355">
    <property type="term" value="P:regulation of DNA-templated transcription"/>
    <property type="evidence" value="ECO:0007669"/>
    <property type="project" value="InterPro"/>
</dbReference>
<dbReference type="SUPFAM" id="SSF46894">
    <property type="entry name" value="C-terminal effector domain of the bipartite response regulators"/>
    <property type="match status" value="1"/>
</dbReference>
<sequence>MGSLFFFIEGWFSLMSLIVLITQDNYLFQGLQYYISLKHIRDLKQTDEHHQECIILIDSRTPLNILERQWRVISRRFERTRAVVLCMNEPASPPVDADSNDHTIDMSAVVGRLIPTIYHKAEIVMPDKWRQSVRIEMNEREMALINAFLSGMQIEDIADMFYCSQKQVYKLRDKVCQRMKMKHFYTACIYIFRHGLLNQNYTLPETWLRA</sequence>
<reference evidence="1 2" key="1">
    <citation type="submission" date="2023-08" db="EMBL/GenBank/DDBJ databases">
        <authorList>
            <person name="Dale J."/>
        </authorList>
    </citation>
    <scope>NUCLEOTIDE SEQUENCE [LARGE SCALE GENOMIC DNA]</scope>
    <source>
        <strain evidence="1 2">2023EL-00788</strain>
    </source>
</reference>
<organism evidence="1 2">
    <name type="scientific">Enterobacter soli</name>
    <dbReference type="NCBI Taxonomy" id="885040"/>
    <lineage>
        <taxon>Bacteria</taxon>
        <taxon>Pseudomonadati</taxon>
        <taxon>Pseudomonadota</taxon>
        <taxon>Gammaproteobacteria</taxon>
        <taxon>Enterobacterales</taxon>
        <taxon>Enterobacteriaceae</taxon>
        <taxon>Enterobacter</taxon>
    </lineage>
</organism>
<dbReference type="Proteomes" id="UP001225042">
    <property type="component" value="Unassembled WGS sequence"/>
</dbReference>